<dbReference type="VEuPathDB" id="CryptoDB:cand_029300"/>
<dbReference type="OrthoDB" id="10379565at2759"/>
<feature type="signal peptide" evidence="1">
    <location>
        <begin position="1"/>
        <end position="21"/>
    </location>
</feature>
<dbReference type="AlphaFoldDB" id="A0A1J4MNS2"/>
<dbReference type="GeneID" id="92367114"/>
<dbReference type="RefSeq" id="XP_067067692.1">
    <property type="nucleotide sequence ID" value="XM_067213157.1"/>
</dbReference>
<feature type="chain" id="PRO_5012543229" evidence="1">
    <location>
        <begin position="22"/>
        <end position="178"/>
    </location>
</feature>
<evidence type="ECO:0000313" key="3">
    <source>
        <dbReference type="Proteomes" id="UP000186804"/>
    </source>
</evidence>
<proteinExistence type="predicted"/>
<dbReference type="Proteomes" id="UP000186804">
    <property type="component" value="Unassembled WGS sequence"/>
</dbReference>
<dbReference type="EMBL" id="LRBS01000080">
    <property type="protein sequence ID" value="OII75846.1"/>
    <property type="molecule type" value="Genomic_DNA"/>
</dbReference>
<evidence type="ECO:0000313" key="2">
    <source>
        <dbReference type="EMBL" id="OII75846.1"/>
    </source>
</evidence>
<name>A0A1J4MNS2_9CRYT</name>
<sequence>MYFPYLFIYLYIFTLIPKLQATNISRKFRSCNKKQHTILIEESNKSKILHKNINNKKYFRDTKSKSFITNFKLQPSINKTNNPKILRDIQHLNMDTIKQNFPTTTNILPEISTYKKDTTKNCKNQSCYYLYQILDNGIIQSIQVLPPLTLLNTTNEKIIKRTLRTNNISRRIYNKKNI</sequence>
<accession>A0A1J4MNS2</accession>
<reference evidence="2 3" key="1">
    <citation type="submission" date="2016-10" db="EMBL/GenBank/DDBJ databases">
        <title>Reductive evolution of mitochondrial metabolism and differential evolution of invasion-related proteins in Cryptosporidium.</title>
        <authorList>
            <person name="Liu S."/>
            <person name="Roellig D.M."/>
            <person name="Guo Y."/>
            <person name="Li N."/>
            <person name="Frace M.A."/>
            <person name="Tang K."/>
            <person name="Zhang L."/>
            <person name="Feng Y."/>
            <person name="Xiao L."/>
        </authorList>
    </citation>
    <scope>NUCLEOTIDE SEQUENCE [LARGE SCALE GENOMIC DNA]</scope>
    <source>
        <strain evidence="2">30847</strain>
    </source>
</reference>
<keyword evidence="1" id="KW-0732">Signal</keyword>
<keyword evidence="3" id="KW-1185">Reference proteome</keyword>
<gene>
    <name evidence="2" type="ORF">cand_029300</name>
</gene>
<evidence type="ECO:0000256" key="1">
    <source>
        <dbReference type="SAM" id="SignalP"/>
    </source>
</evidence>
<comment type="caution">
    <text evidence="2">The sequence shown here is derived from an EMBL/GenBank/DDBJ whole genome shotgun (WGS) entry which is preliminary data.</text>
</comment>
<organism evidence="2 3">
    <name type="scientific">Cryptosporidium andersoni</name>
    <dbReference type="NCBI Taxonomy" id="117008"/>
    <lineage>
        <taxon>Eukaryota</taxon>
        <taxon>Sar</taxon>
        <taxon>Alveolata</taxon>
        <taxon>Apicomplexa</taxon>
        <taxon>Conoidasida</taxon>
        <taxon>Coccidia</taxon>
        <taxon>Eucoccidiorida</taxon>
        <taxon>Eimeriorina</taxon>
        <taxon>Cryptosporidiidae</taxon>
        <taxon>Cryptosporidium</taxon>
    </lineage>
</organism>
<protein>
    <submittedName>
        <fullName evidence="2">Uncharacterized protein</fullName>
    </submittedName>
</protein>